<sequence length="73" mass="8175">MIKVIGPPCISLRSLEDHNLECIKAYSPHSETKKTVGLYRSMTVIDLINQLSGADCQKRRTSSGKLNTEFHTL</sequence>
<evidence type="ECO:0000313" key="1">
    <source>
        <dbReference type="EMBL" id="KZC14659.1"/>
    </source>
</evidence>
<evidence type="ECO:0000313" key="2">
    <source>
        <dbReference type="Proteomes" id="UP000076502"/>
    </source>
</evidence>
<name>A0A154PRX7_DUFNO</name>
<gene>
    <name evidence="1" type="ORF">WN55_07308</name>
</gene>
<protein>
    <submittedName>
        <fullName evidence="1">Uncharacterized protein</fullName>
    </submittedName>
</protein>
<dbReference type="AlphaFoldDB" id="A0A154PRX7"/>
<proteinExistence type="predicted"/>
<accession>A0A154PRX7</accession>
<keyword evidence="2" id="KW-1185">Reference proteome</keyword>
<dbReference type="Proteomes" id="UP000076502">
    <property type="component" value="Unassembled WGS sequence"/>
</dbReference>
<dbReference type="EMBL" id="KQ435101">
    <property type="protein sequence ID" value="KZC14659.1"/>
    <property type="molecule type" value="Genomic_DNA"/>
</dbReference>
<reference evidence="1 2" key="1">
    <citation type="submission" date="2015-07" db="EMBL/GenBank/DDBJ databases">
        <title>The genome of Dufourea novaeangliae.</title>
        <authorList>
            <person name="Pan H."/>
            <person name="Kapheim K."/>
        </authorList>
    </citation>
    <scope>NUCLEOTIDE SEQUENCE [LARGE SCALE GENOMIC DNA]</scope>
    <source>
        <strain evidence="1">0120121106</strain>
        <tissue evidence="1">Whole body</tissue>
    </source>
</reference>
<organism evidence="1 2">
    <name type="scientific">Dufourea novaeangliae</name>
    <name type="common">Sweat bee</name>
    <dbReference type="NCBI Taxonomy" id="178035"/>
    <lineage>
        <taxon>Eukaryota</taxon>
        <taxon>Metazoa</taxon>
        <taxon>Ecdysozoa</taxon>
        <taxon>Arthropoda</taxon>
        <taxon>Hexapoda</taxon>
        <taxon>Insecta</taxon>
        <taxon>Pterygota</taxon>
        <taxon>Neoptera</taxon>
        <taxon>Endopterygota</taxon>
        <taxon>Hymenoptera</taxon>
        <taxon>Apocrita</taxon>
        <taxon>Aculeata</taxon>
        <taxon>Apoidea</taxon>
        <taxon>Anthophila</taxon>
        <taxon>Halictidae</taxon>
        <taxon>Rophitinae</taxon>
        <taxon>Dufourea</taxon>
    </lineage>
</organism>